<geneLocation type="plasmid" evidence="1 2">
    <name>P4</name>
</geneLocation>
<accession>A0AAN2FI45</accession>
<sequence length="73" mass="8746">MTKIDYIQLCVPENIHIMDICEQWQLKFRTLGLDITHDRLVRALRALLTDEGYPFCRLCVGWQYAHRSGTHWR</sequence>
<proteinExistence type="predicted"/>
<protein>
    <submittedName>
        <fullName evidence="1">Uncharacterized protein</fullName>
    </submittedName>
</protein>
<evidence type="ECO:0000313" key="1">
    <source>
        <dbReference type="EMBL" id="CAH6385163.1"/>
    </source>
</evidence>
<keyword evidence="1" id="KW-0614">Plasmid</keyword>
<dbReference type="AlphaFoldDB" id="A0AAN2FI45"/>
<dbReference type="Proteomes" id="UP001158961">
    <property type="component" value="Plasmid P4"/>
</dbReference>
<reference evidence="1" key="1">
    <citation type="submission" date="2022-05" db="EMBL/GenBank/DDBJ databases">
        <authorList>
            <person name="Pothier F. J."/>
        </authorList>
    </citation>
    <scope>NUCLEOTIDE SEQUENCE</scope>
    <source>
        <strain evidence="1">DAPP-PG734</strain>
        <plasmid evidence="1">P4</plasmid>
    </source>
</reference>
<name>A0AAN2FI45_ENTAG</name>
<dbReference type="EMBL" id="OW970319">
    <property type="protein sequence ID" value="CAH6385163.1"/>
    <property type="molecule type" value="Genomic_DNA"/>
</dbReference>
<evidence type="ECO:0000313" key="2">
    <source>
        <dbReference type="Proteomes" id="UP001158961"/>
    </source>
</evidence>
<organism evidence="1 2">
    <name type="scientific">Enterobacter agglomerans</name>
    <name type="common">Erwinia herbicola</name>
    <name type="synonym">Pantoea agglomerans</name>
    <dbReference type="NCBI Taxonomy" id="549"/>
    <lineage>
        <taxon>Bacteria</taxon>
        <taxon>Pseudomonadati</taxon>
        <taxon>Pseudomonadota</taxon>
        <taxon>Gammaproteobacteria</taxon>
        <taxon>Enterobacterales</taxon>
        <taxon>Erwiniaceae</taxon>
        <taxon>Pantoea</taxon>
        <taxon>Pantoea agglomerans group</taxon>
    </lineage>
</organism>
<gene>
    <name evidence="1" type="ORF">DAPPPG734_25670</name>
</gene>